<evidence type="ECO:0000256" key="1">
    <source>
        <dbReference type="ARBA" id="ARBA00007068"/>
    </source>
</evidence>
<dbReference type="Pfam" id="PF03576">
    <property type="entry name" value="Peptidase_S58"/>
    <property type="match status" value="1"/>
</dbReference>
<accession>A0A8T6R825</accession>
<name>A0A8T6R825_9MICO</name>
<dbReference type="InterPro" id="IPR005321">
    <property type="entry name" value="Peptidase_S58_DmpA"/>
</dbReference>
<proteinExistence type="inferred from homology"/>
<dbReference type="PANTHER" id="PTHR36512:SF3">
    <property type="entry name" value="BLR5678 PROTEIN"/>
    <property type="match status" value="1"/>
</dbReference>
<dbReference type="RefSeq" id="WP_165567009.1">
    <property type="nucleotide sequence ID" value="NZ_SAYU02000102.1"/>
</dbReference>
<comment type="caution">
    <text evidence="2">The sequence shown here is derived from an EMBL/GenBank/DDBJ whole genome shotgun (WGS) entry which is preliminary data.</text>
</comment>
<dbReference type="AlphaFoldDB" id="A0A8T6R825"/>
<reference evidence="2" key="1">
    <citation type="submission" date="2020-03" db="EMBL/GenBank/DDBJ databases">
        <title>Phycicoccus flavus sp. nov., a novel endophytic actinobacterium isolated from branch of Kandelia candel.</title>
        <authorList>
            <person name="Tuo L."/>
        </authorList>
    </citation>
    <scope>NUCLEOTIDE SEQUENCE</scope>
    <source>
        <strain evidence="2">CMS6Z-2</strain>
    </source>
</reference>
<comment type="similarity">
    <text evidence="1">Belongs to the peptidase S58 family.</text>
</comment>
<sequence length="351" mass="34616">MDAGPHNAVTDVAGVLVGHHTRDEPGWLTGVTVVVPPPGTVGGVDVRGGGPGTRETDLLDPANLVDAVDAVVLAGGSAFGLAACDGVADAVWAAGRGWPVGPGADERVPIVPGAIVFDLGRAGTWRHHPGPADGAAAHAAATGGPVPEGPVGAGTGTRVGGLRGGVGGASVVLASGTTVAALVVANAAGEAVGPDGRLLGAPWLLDDETAALFGPAGPRPPDAAALAAHRERRREEAEALRAGRATTLAVVVTDADLTKAECRRLATVAHDGMARALSPVHTVFDGDTVFSLATGTRPAPAGPDLLELHDAAARCVTRAVVRAVVAGTSVDRTADGGVATPSWRDALPPAG</sequence>
<dbReference type="GO" id="GO:0004177">
    <property type="term" value="F:aminopeptidase activity"/>
    <property type="evidence" value="ECO:0007669"/>
    <property type="project" value="TreeGrafter"/>
</dbReference>
<dbReference type="Proteomes" id="UP000287866">
    <property type="component" value="Unassembled WGS sequence"/>
</dbReference>
<dbReference type="Gene3D" id="3.60.70.12">
    <property type="entry name" value="L-amino peptidase D-ALA esterase/amidase"/>
    <property type="match status" value="1"/>
</dbReference>
<protein>
    <submittedName>
        <fullName evidence="2">Peptidase S58 family protein</fullName>
    </submittedName>
</protein>
<evidence type="ECO:0000313" key="2">
    <source>
        <dbReference type="EMBL" id="NHA70147.1"/>
    </source>
</evidence>
<dbReference type="EMBL" id="SAYU02000102">
    <property type="protein sequence ID" value="NHA70147.1"/>
    <property type="molecule type" value="Genomic_DNA"/>
</dbReference>
<dbReference type="PANTHER" id="PTHR36512">
    <property type="entry name" value="D-AMINOPEPTIDASE"/>
    <property type="match status" value="1"/>
</dbReference>
<keyword evidence="3" id="KW-1185">Reference proteome</keyword>
<gene>
    <name evidence="2" type="ORF">EPD83_019115</name>
</gene>
<dbReference type="SUPFAM" id="SSF56266">
    <property type="entry name" value="DmpA/ArgJ-like"/>
    <property type="match status" value="1"/>
</dbReference>
<evidence type="ECO:0000313" key="3">
    <source>
        <dbReference type="Proteomes" id="UP000287866"/>
    </source>
</evidence>
<dbReference type="InterPro" id="IPR016117">
    <property type="entry name" value="ArgJ-like_dom_sf"/>
</dbReference>
<organism evidence="2 3">
    <name type="scientific">Phycicoccus flavus</name>
    <dbReference type="NCBI Taxonomy" id="2502783"/>
    <lineage>
        <taxon>Bacteria</taxon>
        <taxon>Bacillati</taxon>
        <taxon>Actinomycetota</taxon>
        <taxon>Actinomycetes</taxon>
        <taxon>Micrococcales</taxon>
        <taxon>Intrasporangiaceae</taxon>
        <taxon>Phycicoccus</taxon>
    </lineage>
</organism>